<reference evidence="8" key="1">
    <citation type="submission" date="2009-07" db="EMBL/GenBank/DDBJ databases">
        <title>Complete genome sequence of Zobellia galactanivorans Dsij.</title>
        <authorList>
            <consortium name="Genoscope - CEA"/>
        </authorList>
    </citation>
    <scope>NUCLEOTIDE SEQUENCE [LARGE SCALE GENOMIC DNA]</scope>
    <source>
        <strain evidence="8">DSM 12802 / CCUG 47099 / CIP 106680 / NCIMB 13871 / Dsij</strain>
    </source>
</reference>
<dbReference type="SUPFAM" id="SSF103647">
    <property type="entry name" value="TSP type-3 repeat"/>
    <property type="match status" value="1"/>
</dbReference>
<reference evidence="7 8" key="2">
    <citation type="journal article" date="2012" name="Environ. Microbiol.">
        <title>Characterization of the first alginolytic operons in a marine bacterium: from their emergence in marine Flavobacteriia to their independent transfers to marine Proteobacteria and human gut Bacteroides.</title>
        <authorList>
            <person name="Thomas F."/>
            <person name="Barbeyron T."/>
            <person name="Tonon T."/>
            <person name="Genicot S."/>
            <person name="Czjzek M."/>
            <person name="Michel G."/>
        </authorList>
    </citation>
    <scope>NUCLEOTIDE SEQUENCE [LARGE SCALE GENOMIC DNA]</scope>
    <source>
        <strain evidence="8">DSM 12802 / CCUG 47099 / CIP 106680 / NCIMB 13871 / Dsij</strain>
    </source>
</reference>
<dbReference type="EC" id="5.2.1.8" evidence="2 4"/>
<evidence type="ECO:0000256" key="5">
    <source>
        <dbReference type="SAM" id="MobiDB-lite"/>
    </source>
</evidence>
<evidence type="ECO:0000259" key="6">
    <source>
        <dbReference type="PROSITE" id="PS50059"/>
    </source>
</evidence>
<dbReference type="AlphaFoldDB" id="G0KZT0"/>
<dbReference type="InterPro" id="IPR001179">
    <property type="entry name" value="PPIase_FKBP_dom"/>
</dbReference>
<dbReference type="HOGENOM" id="CLU_059537_0_0_10"/>
<dbReference type="Gene3D" id="3.10.50.40">
    <property type="match status" value="1"/>
</dbReference>
<protein>
    <recommendedName>
        <fullName evidence="2 4">peptidylprolyl isomerase</fullName>
        <ecNumber evidence="2 4">5.2.1.8</ecNumber>
    </recommendedName>
</protein>
<evidence type="ECO:0000256" key="4">
    <source>
        <dbReference type="PROSITE-ProRule" id="PRU00277"/>
    </source>
</evidence>
<dbReference type="GO" id="GO:0005509">
    <property type="term" value="F:calcium ion binding"/>
    <property type="evidence" value="ECO:0007669"/>
    <property type="project" value="InterPro"/>
</dbReference>
<evidence type="ECO:0000313" key="8">
    <source>
        <dbReference type="Proteomes" id="UP000008898"/>
    </source>
</evidence>
<organism evidence="7 8">
    <name type="scientific">Zobellia galactanivorans (strain DSM 12802 / CCUG 47099 / CIP 106680 / NCIMB 13871 / Dsij)</name>
    <dbReference type="NCBI Taxonomy" id="63186"/>
    <lineage>
        <taxon>Bacteria</taxon>
        <taxon>Pseudomonadati</taxon>
        <taxon>Bacteroidota</taxon>
        <taxon>Flavobacteriia</taxon>
        <taxon>Flavobacteriales</taxon>
        <taxon>Flavobacteriaceae</taxon>
        <taxon>Zobellia</taxon>
    </lineage>
</organism>
<evidence type="ECO:0000256" key="1">
    <source>
        <dbReference type="ARBA" id="ARBA00000971"/>
    </source>
</evidence>
<dbReference type="GO" id="GO:0003755">
    <property type="term" value="F:peptidyl-prolyl cis-trans isomerase activity"/>
    <property type="evidence" value="ECO:0007669"/>
    <property type="project" value="UniProtKB-KW"/>
</dbReference>
<feature type="region of interest" description="Disordered" evidence="5">
    <location>
        <begin position="236"/>
        <end position="305"/>
    </location>
</feature>
<dbReference type="InterPro" id="IPR028974">
    <property type="entry name" value="TSP_type-3_rpt"/>
</dbReference>
<dbReference type="KEGG" id="zga:ZOBELLIA_3016"/>
<feature type="domain" description="PPIase FKBP-type" evidence="6">
    <location>
        <begin position="127"/>
        <end position="226"/>
    </location>
</feature>
<gene>
    <name evidence="7" type="primary">fklA</name>
    <name evidence="7" type="ordered locus">zobellia_3016</name>
</gene>
<dbReference type="Gene3D" id="4.10.1080.10">
    <property type="entry name" value="TSP type-3 repeat"/>
    <property type="match status" value="1"/>
</dbReference>
<proteinExistence type="predicted"/>
<sequence length="305" mass="33441">MIMNRIVALSALVVVLWSCNNDDGGVTIEPPRPLTEVLGEDEVKIQEYLKTHYYNYAEFENPSEDFDYKIKVMEIEEGDTDVIPLIDQVESKSVKVSATTEEGEEELSHTYYYLVAKEGVGESPTVADSTFVKYEGTLLDGTRFDGTDSYSWQYLPQFLRGYAEGVSHLNSGGAVVENEDGTFTISDPGVGMVIMPSGLAYYNSTPSVLIPTYSPLVFTLELGVFVKDTDYDGDGVPSIMEDLNNDGNLNNDDTDGDGLPDHQDSDDDNDGTLTSDEIEVDGEGNVTFPDADGDTVPDYLDSDTK</sequence>
<accession>G0KZT0</accession>
<dbReference type="Proteomes" id="UP000008898">
    <property type="component" value="Chromosome"/>
</dbReference>
<dbReference type="EMBL" id="FP476056">
    <property type="protein sequence ID" value="CAZ97160.1"/>
    <property type="molecule type" value="Genomic_DNA"/>
</dbReference>
<keyword evidence="4 7" id="KW-0413">Isomerase</keyword>
<feature type="compositionally biased region" description="Acidic residues" evidence="5">
    <location>
        <begin position="252"/>
        <end position="282"/>
    </location>
</feature>
<dbReference type="STRING" id="63186.ZOBELLIA_3016"/>
<dbReference type="SUPFAM" id="SSF54534">
    <property type="entry name" value="FKBP-like"/>
    <property type="match status" value="1"/>
</dbReference>
<dbReference type="PATRIC" id="fig|63186.3.peg.2954"/>
<dbReference type="PROSITE" id="PS50059">
    <property type="entry name" value="FKBP_PPIASE"/>
    <property type="match status" value="1"/>
</dbReference>
<comment type="catalytic activity">
    <reaction evidence="1 4">
        <text>[protein]-peptidylproline (omega=180) = [protein]-peptidylproline (omega=0)</text>
        <dbReference type="Rhea" id="RHEA:16237"/>
        <dbReference type="Rhea" id="RHEA-COMP:10747"/>
        <dbReference type="Rhea" id="RHEA-COMP:10748"/>
        <dbReference type="ChEBI" id="CHEBI:83833"/>
        <dbReference type="ChEBI" id="CHEBI:83834"/>
        <dbReference type="EC" id="5.2.1.8"/>
    </reaction>
</comment>
<evidence type="ECO:0000256" key="3">
    <source>
        <dbReference type="ARBA" id="ARBA00023110"/>
    </source>
</evidence>
<keyword evidence="3 4" id="KW-0697">Rotamase</keyword>
<evidence type="ECO:0000313" key="7">
    <source>
        <dbReference type="EMBL" id="CAZ97160.1"/>
    </source>
</evidence>
<keyword evidence="8" id="KW-1185">Reference proteome</keyword>
<evidence type="ECO:0000256" key="2">
    <source>
        <dbReference type="ARBA" id="ARBA00013194"/>
    </source>
</evidence>
<dbReference type="InterPro" id="IPR046357">
    <property type="entry name" value="PPIase_dom_sf"/>
</dbReference>
<name>G0KZT0_ZOBGA</name>